<dbReference type="InterPro" id="IPR007282">
    <property type="entry name" value="NOT2/3/5_C"/>
</dbReference>
<evidence type="ECO:0000259" key="13">
    <source>
        <dbReference type="Pfam" id="PF04153"/>
    </source>
</evidence>
<keyword evidence="6" id="KW-0597">Phosphoprotein</keyword>
<dbReference type="GO" id="GO:0030015">
    <property type="term" value="C:CCR4-NOT core complex"/>
    <property type="evidence" value="ECO:0007669"/>
    <property type="project" value="UniProtKB-UniRule"/>
</dbReference>
<dbReference type="Gene3D" id="2.30.30.1020">
    <property type="entry name" value="CCR4-NOT complex subunit 2/3/5, C-terminal domain"/>
    <property type="match status" value="1"/>
</dbReference>
<dbReference type="PIRSF" id="PIRSF005290">
    <property type="entry name" value="NOT_su_3_5"/>
    <property type="match status" value="1"/>
</dbReference>
<evidence type="ECO:0000313" key="15">
    <source>
        <dbReference type="Proteomes" id="UP000054107"/>
    </source>
</evidence>
<evidence type="ECO:0000256" key="4">
    <source>
        <dbReference type="ARBA" id="ARBA00022490"/>
    </source>
</evidence>
<evidence type="ECO:0000256" key="9">
    <source>
        <dbReference type="ARBA" id="ARBA00023242"/>
    </source>
</evidence>
<evidence type="ECO:0000256" key="5">
    <source>
        <dbReference type="ARBA" id="ARBA00022491"/>
    </source>
</evidence>
<evidence type="ECO:0000259" key="12">
    <source>
        <dbReference type="Pfam" id="PF04065"/>
    </source>
</evidence>
<keyword evidence="10" id="KW-0010">Activator</keyword>
<dbReference type="Pfam" id="PF04065">
    <property type="entry name" value="Not3"/>
    <property type="match status" value="1"/>
</dbReference>
<proteinExistence type="inferred from homology"/>
<dbReference type="GO" id="GO:0006355">
    <property type="term" value="P:regulation of DNA-templated transcription"/>
    <property type="evidence" value="ECO:0007669"/>
    <property type="project" value="InterPro"/>
</dbReference>
<dbReference type="InterPro" id="IPR007207">
    <property type="entry name" value="Not_N"/>
</dbReference>
<feature type="region of interest" description="Disordered" evidence="11">
    <location>
        <begin position="240"/>
        <end position="338"/>
    </location>
</feature>
<keyword evidence="4 10" id="KW-0963">Cytoplasm</keyword>
<feature type="compositionally biased region" description="Polar residues" evidence="11">
    <location>
        <begin position="377"/>
        <end position="391"/>
    </location>
</feature>
<dbReference type="STRING" id="35722.A0A0B7MYK3"/>
<comment type="function">
    <text evidence="10">Acts as component of the CCR4-NOT core complex, which in the nucleus seems to be a general transcription factor, and in the cytoplasm the major mRNA deadenylase involved in mRNA turnover. The NOT protein subcomplex negatively regulates the basal and activated transcription of many genes. Preferentially affects TC-type TATA element-dependent transcription. Could directly or indirectly inhibit component(s) of the general transcription machinery.</text>
</comment>
<dbReference type="Pfam" id="PF04153">
    <property type="entry name" value="NOT2_3_5_C"/>
    <property type="match status" value="1"/>
</dbReference>
<dbReference type="GO" id="GO:0000289">
    <property type="term" value="P:nuclear-transcribed mRNA poly(A) tail shortening"/>
    <property type="evidence" value="ECO:0007669"/>
    <property type="project" value="UniProtKB-ARBA"/>
</dbReference>
<gene>
    <name evidence="14" type="primary">PARPA_01278.1 scaffold 1359</name>
</gene>
<dbReference type="GO" id="GO:0000932">
    <property type="term" value="C:P-body"/>
    <property type="evidence" value="ECO:0007669"/>
    <property type="project" value="UniProtKB-UniRule"/>
</dbReference>
<comment type="subcellular location">
    <subcellularLocation>
        <location evidence="2 10">Cytoplasm</location>
    </subcellularLocation>
    <subcellularLocation>
        <location evidence="1 10">Nucleus</location>
    </subcellularLocation>
</comment>
<sequence length="582" mass="66861">MKKLQAEIDRVLKKVSEGVETFDSIFDKIQSTTNSNQKEKYEQDLKKEIKKLQRLRDQIKTWLSSNDIKDKSTLMENRKLIESEMERFKNIEREMKTKAFSKEGLLQREKMDPKEKEKADACDWISTIVDELSRQIETAEAEIETLQGSSRKGKKDSSKLERTTELEHYIERDRWHINRLELILRLLENDQLSAERVVLAIQDDVQYYLECNQEPDFEEDELVYDDLNLEEEEEMYNIGTEEHFVSEDVEEKTPSKKLKEKDNDDETSSLASSTRKTAPSSSPISSKSTTTSSPKAPSSVPPTRSPENTARNLKFAHAAGSSEGSPTSSKDKVQSPKVVVPSAWAEPIKIADQIKPNTTPTLENKSVTPISEEKSKLMSSSAPGTQVNGLSNGVTKTPPLDASLTQQPGAEVDARLPSSLADLAASFEAIKAKAAAAHEDNTQYTNRMLDASLQYVPDLIDSERPKVYQAQTPQLTPAYYPQQPLAIFDSPSLFEKFDMDALFFIFYYQQGTYQQYLAARELKKQSWRFHKKYLTWFQRHEEPKTITDDYEQGTYIYFDYEGAWCQRKKTEFRFEYRYLEDA</sequence>
<feature type="compositionally biased region" description="Low complexity" evidence="11">
    <location>
        <begin position="276"/>
        <end position="298"/>
    </location>
</feature>
<evidence type="ECO:0000313" key="14">
    <source>
        <dbReference type="EMBL" id="CEP07969.1"/>
    </source>
</evidence>
<evidence type="ECO:0000256" key="11">
    <source>
        <dbReference type="SAM" id="MobiDB-lite"/>
    </source>
</evidence>
<keyword evidence="5 10" id="KW-0678">Repressor</keyword>
<accession>A0A0B7MYK3</accession>
<evidence type="ECO:0000256" key="6">
    <source>
        <dbReference type="ARBA" id="ARBA00022553"/>
    </source>
</evidence>
<keyword evidence="9 10" id="KW-0539">Nucleus</keyword>
<dbReference type="PANTHER" id="PTHR23326">
    <property type="entry name" value="CCR4 NOT-RELATED"/>
    <property type="match status" value="1"/>
</dbReference>
<comment type="similarity">
    <text evidence="3 10">Belongs to the CNOT2/3/5 family.</text>
</comment>
<keyword evidence="7 10" id="KW-0805">Transcription regulation</keyword>
<dbReference type="InterPro" id="IPR012270">
    <property type="entry name" value="CCR4-NOT_su3/5"/>
</dbReference>
<evidence type="ECO:0000256" key="3">
    <source>
        <dbReference type="ARBA" id="ARBA00007682"/>
    </source>
</evidence>
<feature type="region of interest" description="Disordered" evidence="11">
    <location>
        <begin position="351"/>
        <end position="391"/>
    </location>
</feature>
<dbReference type="InterPro" id="IPR038635">
    <property type="entry name" value="CCR4-NOT_su2/3/5_C_sf"/>
</dbReference>
<organism evidence="14 15">
    <name type="scientific">Parasitella parasitica</name>
    <dbReference type="NCBI Taxonomy" id="35722"/>
    <lineage>
        <taxon>Eukaryota</taxon>
        <taxon>Fungi</taxon>
        <taxon>Fungi incertae sedis</taxon>
        <taxon>Mucoromycota</taxon>
        <taxon>Mucoromycotina</taxon>
        <taxon>Mucoromycetes</taxon>
        <taxon>Mucorales</taxon>
        <taxon>Mucorineae</taxon>
        <taxon>Mucoraceae</taxon>
        <taxon>Parasitella</taxon>
    </lineage>
</organism>
<keyword evidence="15" id="KW-1185">Reference proteome</keyword>
<dbReference type="EMBL" id="LN719426">
    <property type="protein sequence ID" value="CEP07969.1"/>
    <property type="molecule type" value="Genomic_DNA"/>
</dbReference>
<feature type="compositionally biased region" description="Basic and acidic residues" evidence="11">
    <location>
        <begin position="240"/>
        <end position="262"/>
    </location>
</feature>
<protein>
    <recommendedName>
        <fullName evidence="10">General negative regulator of transcription subunit</fullName>
    </recommendedName>
</protein>
<feature type="domain" description="CCR4-Not complex component Not N-terminal" evidence="12">
    <location>
        <begin position="2"/>
        <end position="230"/>
    </location>
</feature>
<dbReference type="FunFam" id="2.30.30.1020:FF:000006">
    <property type="entry name" value="CCR4-NOT transcription complex, subunit 3"/>
    <property type="match status" value="1"/>
</dbReference>
<evidence type="ECO:0000256" key="10">
    <source>
        <dbReference type="PIRNR" id="PIRNR005290"/>
    </source>
</evidence>
<evidence type="ECO:0000256" key="1">
    <source>
        <dbReference type="ARBA" id="ARBA00004123"/>
    </source>
</evidence>
<feature type="compositionally biased region" description="Polar residues" evidence="11">
    <location>
        <begin position="355"/>
        <end position="369"/>
    </location>
</feature>
<evidence type="ECO:0000256" key="7">
    <source>
        <dbReference type="ARBA" id="ARBA00023015"/>
    </source>
</evidence>
<reference evidence="14 15" key="1">
    <citation type="submission" date="2014-09" db="EMBL/GenBank/DDBJ databases">
        <authorList>
            <person name="Ellenberger Sabrina"/>
        </authorList>
    </citation>
    <scope>NUCLEOTIDE SEQUENCE [LARGE SCALE GENOMIC DNA]</scope>
    <source>
        <strain evidence="14 15">CBS 412.66</strain>
    </source>
</reference>
<feature type="domain" description="NOT2/NOT3/NOT5 C-terminal" evidence="13">
    <location>
        <begin position="453"/>
        <end position="579"/>
    </location>
</feature>
<dbReference type="AlphaFoldDB" id="A0A0B7MYK3"/>
<keyword evidence="8 10" id="KW-0804">Transcription</keyword>
<dbReference type="GO" id="GO:0005634">
    <property type="term" value="C:nucleus"/>
    <property type="evidence" value="ECO:0007669"/>
    <property type="project" value="UniProtKB-SubCell"/>
</dbReference>
<dbReference type="InterPro" id="IPR040168">
    <property type="entry name" value="Not2/3/5"/>
</dbReference>
<dbReference type="OrthoDB" id="293823at2759"/>
<evidence type="ECO:0000256" key="2">
    <source>
        <dbReference type="ARBA" id="ARBA00004496"/>
    </source>
</evidence>
<evidence type="ECO:0000256" key="8">
    <source>
        <dbReference type="ARBA" id="ARBA00023163"/>
    </source>
</evidence>
<name>A0A0B7MYK3_9FUNG</name>
<dbReference type="Proteomes" id="UP000054107">
    <property type="component" value="Unassembled WGS sequence"/>
</dbReference>